<dbReference type="Gene3D" id="2.30.30.190">
    <property type="entry name" value="CAP Gly-rich-like domain"/>
    <property type="match status" value="1"/>
</dbReference>
<protein>
    <recommendedName>
        <fullName evidence="2">CAP-Gly domain-containing protein</fullName>
    </recommendedName>
</protein>
<evidence type="ECO:0000256" key="1">
    <source>
        <dbReference type="SAM" id="Coils"/>
    </source>
</evidence>
<feature type="coiled-coil region" evidence="1">
    <location>
        <begin position="199"/>
        <end position="261"/>
    </location>
</feature>
<dbReference type="RefSeq" id="XP_062878826.1">
    <property type="nucleotide sequence ID" value="XM_063022756.1"/>
</dbReference>
<dbReference type="GeneID" id="88174862"/>
<keyword evidence="1" id="KW-0175">Coiled coil</keyword>
<feature type="domain" description="CAP-Gly" evidence="2">
    <location>
        <begin position="21"/>
        <end position="65"/>
    </location>
</feature>
<dbReference type="SMART" id="SM01052">
    <property type="entry name" value="CAP_GLY"/>
    <property type="match status" value="1"/>
</dbReference>
<name>A0AAX4HF87_9ASCO</name>
<evidence type="ECO:0000313" key="4">
    <source>
        <dbReference type="Proteomes" id="UP001338582"/>
    </source>
</evidence>
<dbReference type="PROSITE" id="PS00845">
    <property type="entry name" value="CAP_GLY_1"/>
    <property type="match status" value="1"/>
</dbReference>
<feature type="coiled-coil region" evidence="1">
    <location>
        <begin position="90"/>
        <end position="124"/>
    </location>
</feature>
<reference evidence="3 4" key="1">
    <citation type="submission" date="2023-10" db="EMBL/GenBank/DDBJ databases">
        <title>Draft Genome Sequence of Candida saopaulonensis from a very Premature Infant with Sepsis.</title>
        <authorList>
            <person name="Ning Y."/>
            <person name="Dai R."/>
            <person name="Xiao M."/>
            <person name="Xu Y."/>
            <person name="Yan Q."/>
            <person name="Zhang L."/>
        </authorList>
    </citation>
    <scope>NUCLEOTIDE SEQUENCE [LARGE SCALE GENOMIC DNA]</scope>
    <source>
        <strain evidence="3 4">19XY460</strain>
    </source>
</reference>
<feature type="coiled-coil region" evidence="1">
    <location>
        <begin position="627"/>
        <end position="714"/>
    </location>
</feature>
<dbReference type="EMBL" id="CP138897">
    <property type="protein sequence ID" value="WPK26445.1"/>
    <property type="molecule type" value="Genomic_DNA"/>
</dbReference>
<dbReference type="InterPro" id="IPR036859">
    <property type="entry name" value="CAP-Gly_dom_sf"/>
</dbReference>
<keyword evidence="4" id="KW-1185">Reference proteome</keyword>
<accession>A0AAX4HF87</accession>
<dbReference type="KEGG" id="asau:88174862"/>
<dbReference type="Pfam" id="PF01302">
    <property type="entry name" value="CAP_GLY"/>
    <property type="match status" value="1"/>
</dbReference>
<sequence length="824" mass="94681">MVNVGDKVSLKGQTAVVRFIGNTQFAPGKWVGLELDTPTGKNNGTVQDVEYFKCRLPGTYGVFVRPGLLEKETAVPLNVVSIVNKLQQKLRSALMENNLLRTSIEQLNRELEMKKDELANIDHSLESTMVESEFLKSQNATFHDKLSVLQTSYDDLSADHALLKEELDIYKELENAVRDHLPSDRDLSVEDFAVLVQFNKRLELAYSSLQKTLELKESTFNEELNLFKNSLSKSHIDIQSYNELEQLLNRAQFDIRLLQEQLEASLELVLVIERITVENENLVLANRDLKMQVEHLTELNEIDRALEAEHVLKEQELQSSILLLTETLEKERLNLEGLLIKNKELREKIKLNLNVKDQPESHLSQELEHLSIKLRECQSHKQGINLQNNYLIQALKLDDEMISKISPLAHKSHLQLLSEIIRLQIYLETHFDFEQTSLDLTELVVSLNCAKRLIEYSFMSLEPKDLASQFESIRTMLELAEKSLELIDSVDLRRKIEKWNQSLLAQGPSWLSTFATLARIRSWAKALIVNSASIHLNPIANEFISLCNVLESQCRVLLDGYNLNKIDSSLVLLLENFDRPSPNTVAELDFVGIKENVDALLKMLVSKNFEPLGNVMTIYSVVENGEAHKFTELIDSLQAELELKESRVQDLNLHVELLEKNIRHSIASKNLDLENERLRLEQAQSNVVQLNDQLENLKEENIQLERQIENLLDFGNQSVFHQTQYFDTKVSETKLTLMQALIEEIQLLKKMLVPQENKSQWNANYDWLFEPLYTPRIVTSGRIFLEDTHQKRKLANGLAKSISVAKANSLHLHYLRQGAQKPFC</sequence>
<organism evidence="3 4">
    <name type="scientific">Australozyma saopauloensis</name>
    <dbReference type="NCBI Taxonomy" id="291208"/>
    <lineage>
        <taxon>Eukaryota</taxon>
        <taxon>Fungi</taxon>
        <taxon>Dikarya</taxon>
        <taxon>Ascomycota</taxon>
        <taxon>Saccharomycotina</taxon>
        <taxon>Pichiomycetes</taxon>
        <taxon>Metschnikowiaceae</taxon>
        <taxon>Australozyma</taxon>
    </lineage>
</organism>
<evidence type="ECO:0000313" key="3">
    <source>
        <dbReference type="EMBL" id="WPK26445.1"/>
    </source>
</evidence>
<dbReference type="AlphaFoldDB" id="A0AAX4HF87"/>
<dbReference type="PANTHER" id="PTHR18916">
    <property type="entry name" value="DYNACTIN 1-RELATED MICROTUBULE-BINDING"/>
    <property type="match status" value="1"/>
</dbReference>
<dbReference type="Proteomes" id="UP001338582">
    <property type="component" value="Chromosome 4"/>
</dbReference>
<dbReference type="PROSITE" id="PS50245">
    <property type="entry name" value="CAP_GLY_2"/>
    <property type="match status" value="1"/>
</dbReference>
<dbReference type="SUPFAM" id="SSF74924">
    <property type="entry name" value="Cap-Gly domain"/>
    <property type="match status" value="1"/>
</dbReference>
<dbReference type="InterPro" id="IPR000938">
    <property type="entry name" value="CAP-Gly_domain"/>
</dbReference>
<proteinExistence type="predicted"/>
<evidence type="ECO:0000259" key="2">
    <source>
        <dbReference type="PROSITE" id="PS50245"/>
    </source>
</evidence>
<gene>
    <name evidence="3" type="ORF">PUMCH_003799</name>
</gene>